<protein>
    <submittedName>
        <fullName evidence="1">Uncharacterized protein</fullName>
    </submittedName>
</protein>
<evidence type="ECO:0000313" key="2">
    <source>
        <dbReference type="Proteomes" id="UP000321291"/>
    </source>
</evidence>
<reference evidence="1 2" key="1">
    <citation type="journal article" date="2017" name="Int. J. Syst. Evol. Microbiol.">
        <title>Arachidicoccus ginsenosidivorans sp. nov., with ginsenoside-converting activity isolated from ginseng cultivating soil.</title>
        <authorList>
            <person name="Siddiqi M.Z."/>
            <person name="Aslam Z."/>
            <person name="Im W.T."/>
        </authorList>
    </citation>
    <scope>NUCLEOTIDE SEQUENCE [LARGE SCALE GENOMIC DNA]</scope>
    <source>
        <strain evidence="1 2">Gsoil 809</strain>
    </source>
</reference>
<dbReference type="Proteomes" id="UP000321291">
    <property type="component" value="Chromosome"/>
</dbReference>
<dbReference type="Pfam" id="PF20329">
    <property type="entry name" value="DUF6624"/>
    <property type="match status" value="1"/>
</dbReference>
<gene>
    <name evidence="1" type="ORF">FSB73_12515</name>
</gene>
<dbReference type="EMBL" id="CP042434">
    <property type="protein sequence ID" value="QEC72374.1"/>
    <property type="molecule type" value="Genomic_DNA"/>
</dbReference>
<dbReference type="OrthoDB" id="1164858at2"/>
<accession>A0A5B8VLA7</accession>
<proteinExistence type="predicted"/>
<keyword evidence="2" id="KW-1185">Reference proteome</keyword>
<dbReference type="KEGG" id="agi:FSB73_12515"/>
<organism evidence="1 2">
    <name type="scientific">Arachidicoccus ginsenosidivorans</name>
    <dbReference type="NCBI Taxonomy" id="496057"/>
    <lineage>
        <taxon>Bacteria</taxon>
        <taxon>Pseudomonadati</taxon>
        <taxon>Bacteroidota</taxon>
        <taxon>Chitinophagia</taxon>
        <taxon>Chitinophagales</taxon>
        <taxon>Chitinophagaceae</taxon>
        <taxon>Arachidicoccus</taxon>
    </lineage>
</organism>
<dbReference type="RefSeq" id="WP_146782633.1">
    <property type="nucleotide sequence ID" value="NZ_CP042434.1"/>
</dbReference>
<name>A0A5B8VLA7_9BACT</name>
<evidence type="ECO:0000313" key="1">
    <source>
        <dbReference type="EMBL" id="QEC72374.1"/>
    </source>
</evidence>
<dbReference type="InterPro" id="IPR046732">
    <property type="entry name" value="DUF6624"/>
</dbReference>
<dbReference type="AlphaFoldDB" id="A0A5B8VLA7"/>
<sequence>MDTAAYYFEKFLGDLTIKYKHPLTQNEECAFCWLPQIYYRRGEFEKLDAFTKIVMRFYSNNFRIVNSIWWNFAQSNSLYPHNPEFDKKYTTYFKNLTGFGEGGKYGVQKKLLEEVFDNDQKFRRLLLNKNNEFLDSIPKAIDDSIGRVDSMNIAIVAGIIDKYGWLGPKDVGVKAVMGEFYTIQHADRATFFKYYPIIKKAYRQQQLTQNEYELFIDRRQVYLHKPQIYGTQRSYDSTRGEWFTDPVKK</sequence>